<feature type="region of interest" description="Disordered" evidence="1">
    <location>
        <begin position="29"/>
        <end position="59"/>
    </location>
</feature>
<dbReference type="EMBL" id="KL198068">
    <property type="protein sequence ID" value="KDQ10382.1"/>
    <property type="molecule type" value="Genomic_DNA"/>
</dbReference>
<sequence>MPLSALRFHLPSITQFPLPSCAPPLARFSSSSHRLASRPHSSPDSRPTALAPPSQRGSRPQTLNLLVRVYLPLAFKLISSLLPAPNSSPFPRYCRISGFHYSAWDLATRYSYVLD</sequence>
<dbReference type="Proteomes" id="UP000027195">
    <property type="component" value="Unassembled WGS sequence"/>
</dbReference>
<protein>
    <submittedName>
        <fullName evidence="2">Uncharacterized protein</fullName>
    </submittedName>
</protein>
<dbReference type="HOGENOM" id="CLU_2108651_0_0_1"/>
<evidence type="ECO:0000256" key="1">
    <source>
        <dbReference type="SAM" id="MobiDB-lite"/>
    </source>
</evidence>
<accession>A0A067MEW7</accession>
<gene>
    <name evidence="2" type="ORF">BOTBODRAFT_178229</name>
</gene>
<reference evidence="3" key="1">
    <citation type="journal article" date="2014" name="Proc. Natl. Acad. Sci. U.S.A.">
        <title>Extensive sampling of basidiomycete genomes demonstrates inadequacy of the white-rot/brown-rot paradigm for wood decay fungi.</title>
        <authorList>
            <person name="Riley R."/>
            <person name="Salamov A.A."/>
            <person name="Brown D.W."/>
            <person name="Nagy L.G."/>
            <person name="Floudas D."/>
            <person name="Held B.W."/>
            <person name="Levasseur A."/>
            <person name="Lombard V."/>
            <person name="Morin E."/>
            <person name="Otillar R."/>
            <person name="Lindquist E.A."/>
            <person name="Sun H."/>
            <person name="LaButti K.M."/>
            <person name="Schmutz J."/>
            <person name="Jabbour D."/>
            <person name="Luo H."/>
            <person name="Baker S.E."/>
            <person name="Pisabarro A.G."/>
            <person name="Walton J.D."/>
            <person name="Blanchette R.A."/>
            <person name="Henrissat B."/>
            <person name="Martin F."/>
            <person name="Cullen D."/>
            <person name="Hibbett D.S."/>
            <person name="Grigoriev I.V."/>
        </authorList>
    </citation>
    <scope>NUCLEOTIDE SEQUENCE [LARGE SCALE GENOMIC DNA]</scope>
    <source>
        <strain evidence="3">FD-172 SS1</strain>
    </source>
</reference>
<evidence type="ECO:0000313" key="3">
    <source>
        <dbReference type="Proteomes" id="UP000027195"/>
    </source>
</evidence>
<organism evidence="2 3">
    <name type="scientific">Botryobasidium botryosum (strain FD-172 SS1)</name>
    <dbReference type="NCBI Taxonomy" id="930990"/>
    <lineage>
        <taxon>Eukaryota</taxon>
        <taxon>Fungi</taxon>
        <taxon>Dikarya</taxon>
        <taxon>Basidiomycota</taxon>
        <taxon>Agaricomycotina</taxon>
        <taxon>Agaricomycetes</taxon>
        <taxon>Cantharellales</taxon>
        <taxon>Botryobasidiaceae</taxon>
        <taxon>Botryobasidium</taxon>
    </lineage>
</organism>
<evidence type="ECO:0000313" key="2">
    <source>
        <dbReference type="EMBL" id="KDQ10382.1"/>
    </source>
</evidence>
<dbReference type="AlphaFoldDB" id="A0A067MEW7"/>
<proteinExistence type="predicted"/>
<dbReference type="InParanoid" id="A0A067MEW7"/>
<keyword evidence="3" id="KW-1185">Reference proteome</keyword>
<feature type="compositionally biased region" description="Polar residues" evidence="1">
    <location>
        <begin position="29"/>
        <end position="45"/>
    </location>
</feature>
<name>A0A067MEW7_BOTB1</name>